<dbReference type="InterPro" id="IPR040853">
    <property type="entry name" value="RapA2_cadherin-like"/>
</dbReference>
<proteinExistence type="predicted"/>
<dbReference type="Gene3D" id="2.60.40.2810">
    <property type="match status" value="1"/>
</dbReference>
<reference evidence="3" key="1">
    <citation type="journal article" date="2022" name="Arch. Microbiol.">
        <title>Pseudodesulfovibrio sediminis sp. nov., a mesophilic and neutrophilic sulfate-reducing bacterium isolated from sediment of a brackish lake.</title>
        <authorList>
            <person name="Takahashi A."/>
            <person name="Kojima H."/>
            <person name="Watanabe M."/>
            <person name="Fukui M."/>
        </authorList>
    </citation>
    <scope>NUCLEOTIDE SEQUENCE</scope>
    <source>
        <strain evidence="3">SF6</strain>
    </source>
</reference>
<dbReference type="EMBL" id="AP024485">
    <property type="protein sequence ID" value="BCS87995.1"/>
    <property type="molecule type" value="Genomic_DNA"/>
</dbReference>
<organism evidence="3 4">
    <name type="scientific">Pseudodesulfovibrio sediminis</name>
    <dbReference type="NCBI Taxonomy" id="2810563"/>
    <lineage>
        <taxon>Bacteria</taxon>
        <taxon>Pseudomonadati</taxon>
        <taxon>Thermodesulfobacteriota</taxon>
        <taxon>Desulfovibrionia</taxon>
        <taxon>Desulfovibrionales</taxon>
        <taxon>Desulfovibrionaceae</taxon>
    </lineage>
</organism>
<dbReference type="InterPro" id="IPR036465">
    <property type="entry name" value="vWFA_dom_sf"/>
</dbReference>
<dbReference type="PROSITE" id="PS50268">
    <property type="entry name" value="CADHERIN_2"/>
    <property type="match status" value="1"/>
</dbReference>
<dbReference type="InterPro" id="IPR010221">
    <property type="entry name" value="VCBS_dom"/>
</dbReference>
<dbReference type="Pfam" id="PF17803">
    <property type="entry name" value="Cadherin_4"/>
    <property type="match status" value="5"/>
</dbReference>
<dbReference type="Proteomes" id="UP001053296">
    <property type="component" value="Chromosome"/>
</dbReference>
<dbReference type="Gene3D" id="3.40.50.410">
    <property type="entry name" value="von Willebrand factor, type A domain"/>
    <property type="match status" value="1"/>
</dbReference>
<dbReference type="InterPro" id="IPR002035">
    <property type="entry name" value="VWF_A"/>
</dbReference>
<dbReference type="Gene3D" id="2.60.40.1200">
    <property type="match status" value="1"/>
</dbReference>
<protein>
    <submittedName>
        <fullName evidence="3">Type I secretion C-terminal target domain-containing protein</fullName>
    </submittedName>
</protein>
<feature type="domain" description="VWFA" evidence="1">
    <location>
        <begin position="2245"/>
        <end position="2431"/>
    </location>
</feature>
<dbReference type="SMART" id="SM00327">
    <property type="entry name" value="VWA"/>
    <property type="match status" value="1"/>
</dbReference>
<accession>A0ABM7P570</accession>
<evidence type="ECO:0000259" key="2">
    <source>
        <dbReference type="PROSITE" id="PS50268"/>
    </source>
</evidence>
<name>A0ABM7P570_9BACT</name>
<evidence type="ECO:0000259" key="1">
    <source>
        <dbReference type="PROSITE" id="PS50234"/>
    </source>
</evidence>
<dbReference type="NCBIfam" id="TIGR01965">
    <property type="entry name" value="VCBS_repeat"/>
    <property type="match status" value="11"/>
</dbReference>
<dbReference type="SUPFAM" id="SSF53300">
    <property type="entry name" value="vWA-like"/>
    <property type="match status" value="1"/>
</dbReference>
<dbReference type="NCBIfam" id="NF012211">
    <property type="entry name" value="tand_rpt_95"/>
    <property type="match status" value="3"/>
</dbReference>
<dbReference type="RefSeq" id="WP_229595150.1">
    <property type="nucleotide sequence ID" value="NZ_AP024485.1"/>
</dbReference>
<dbReference type="InterPro" id="IPR002126">
    <property type="entry name" value="Cadherin-like_dom"/>
</dbReference>
<keyword evidence="4" id="KW-1185">Reference proteome</keyword>
<sequence>MADPKTPTLQVSLPGSGKTTTYQLAADTPVKFDFDISEASFAGENGNLVITLEGGGTIVLEGYQDLAESGALPTFELMNGELVAGDVYLFAFPDTQTADDVETAADGATGGSGAGAYSDDAGSLGDGIDALGGQGDAYARTAFNTLDPTGGNQAPIANDDFNEVTEEGDPDFNMEEHVQFVEGGEYQGGEYQGGEYQGGENTHEPSGDFFQTDDDGSGFFVNYPNPEQTNEIIEGNVILGDENGGVADTDVDHNIDLLKMSTIDYDGVDHNGENPGAEVVPEGGSVSVEGKYGTLTINSDGSYTYELDQALADELNEGDVFDEVFNYNIVDPEGAVSNTAQLTISVFGSNDMPVAVADHNVTAVEVGDSSAYELAADVDDAELGSVTIHGGEGAVFAQGGEGYDYTESDFTTVTGNVLAGDDMGSGTDYDPDSGDQPDGVSLFVMGVYSHGTYDIDIEEPNEVGGEVADGQTYDVAEAAGAVSVDGLYGTLTIQPDGSYTYELYTPDSNPDQYPNLDELNYDNPGTDQFTYAIMDDSGALGYSYQNLTFTVNGANDKPVGYADENSIEEFGIKNGDGEGTAAIVSGNVITGESAGDVADDDVDNTEMFVHSVISQNDSGTLYTSDGDPDNVDSMDIEGEYGTLTIHADGSYEYELHNDAENVQALNEGDNPTDVFTYTLTNTYDDGVFSESATLTINVIGSNDNPVAVADTNAFTESVDDESAAIVEGNVLAGDADTGAGADTDVDNVLADFEVTGIQQTGGVEPTDTMGYDYALQGQFGTLYMNVDGTYKYVEDANATDYLNNDDEVVTDVFNYTMTDGEAVHTGFDTSTLTITITGANDAPVAHADTNAFTESVNDDPAASVSGNVLAGDDVTGAGADTDVDNVLADFTVTDVTSNNTDNEAETNTNGYDYVLNGQYGTLYLNADGSYEYVEDPDATDPLNVGDDPVTDTFTYTMSDNQDGDPKTASSTLTITIDGTNDAAIITGDDAGSMTEDMDVTAAGFLTDSGQLFASDVDNTDNLFQEDEIVDDQGGTFTMNADGTWSYEISNASVQHLGEIDGVNDGFTKDFTVKSTDGTEHTVTVVVNGENDAPLAADFTVQGNNFGEPIAIDFDVAPVTDVEDDYSTTDDLDTSILITSLPESGTLYYDGVEVTDTDIQNGTTFEDLDNFTYVGDAPASQGLLLGSRIAEDAGLDTWGERVNKSTRVMEFDSDGDGTPDTTITTHINQGALKVFHDQAGHIDHGLANKDHSGLDAGETLTIDFGGKDVSSAEIGFGGLGGYFDDNSTQEAFATWEAYDDGVLVASGTVNNETMTWTVGDNSGTIDNGDGDTFQSLVLDQSILDGAAFDQIVFGTTEDDARDWNANWELQYVDVEFAQSDSFTYRPVDSEGLDNDGDPYVVTIDVLPGALNEDPTAVLDAKTVNEPNLDGLDSSVSDNVLYNDIDADNTPGEMSVTEVTFGTTHVDFVNDKVSGDAVINPDGTATITGVHGNLVIGSDGDYTYTATDETLPEGATPTETFTYTMTDGDTVDNDPVAQSADLVITVNGINDAPTIEAAAQETPFVEAGDASEQDLYARGDVDFNDVDLNDEIDISSEYNDDIRWSGGELNSDMIAALTGGTFTATATAQAAPGSTSWTYDAHNLDLDFLAEGESITFSYNIKATDSAGATDSDTVTITINGSNDGPVAIDDHFGEGDDTDPTVVTVLTQDAVSDVHSLNLADPDGDGSVTFSAFTGDPTADMTTWSESELGSENRGSFSAIGVADNNNQEVDGDEILHLTLDNGPAQSVTLTFEALFNNASETEGAFVQAYDSEGNALGDPIFVQATADGRPTITLDVFEQQYDQPIAEIALYSDDNHQTDFLIHGVEYETMGEVDYIFYEDQNESGTNPIVIEADDILVNDTDPEGDALHIASVSAVPGGHGTPVLVTDTNGNVTGVQFDADQDFYGTASFEYTVSDGDLTDTATITLYIHPVNDAPVAANDVNSGLEDGSVSGNVIDGDASHVGQDTDVDGDSLSVTKFTVDGTEYNAGQTAELDGGDLVINGDGSYTFTPDANWNGDVPTATYTITDHNGGTDSADLDITVTPVEDPTNITAHDNGSVLEDNPTDLVGDNLVTTGNVTFEDADGNGAMSTTPTWLGGTDEDGNALSGPIGSFTMNADGEWTFTVDNTSSTVQNLDTDESITQNFQVTTADGNDTETITVTINGEDDNAAPVAVPDLYDNTPDSDTFGFNVVTEGGINVSTNPSNYLLIVDTSGSMEPNRMTAAKDALKDMLEDLQDSLAKGVSTTVGIIDFDSNVVQDTFIITGTAGDVDSGSVSAGYTDAIAFINTMKGYGVNEGTNYTAAIDAGIDWVNANPGNTQAVFISDGSPNEGGGAWRSDSQALGNTDGVHLTAVGIDYANDNLVIIDEDDSPITISSGQLGSLLSNIVSQTVTPNTTASGNVLDNDYDTDNVAPVDANHGLVVTEVALGEDADTGFIELSDTTGDDADTAILTGQYGTLTIHTDGSYEYTPDTAAADALNGGETETESFTYTVADSNGATDTATVSFLINGSNDAPIAIDDSYTGIVVGHTDTDLVTDNFNLSGTPTTYSGNGISISTNNGYLVDIDGDLGVHWGWFDRDSINNGDKVRIDVTDSQGTDEMQIKFTTGHDTHTNDYAAFDGNDDAKIKVHYVGGGKKTYNIDSDDLVNGTYTLTGTASKNIDWVEVEAPGGNDDFTIESVTIAASTATLDDLGPNVANGEAVGNLLDNDWDVDNGDSIHVTDIDGTTVADNGDTTIDGDHGTLTIDADGNWSYDLDDDLSSLTSSTTEHFDYTVTDSHGATDTASLDIPLHVDPNVVDTAHETDVNGITEHLMSGTSGDDLIYIADDATMVSLDDGGSDTVIIDPNYIGTAGGDVTVTGFEGDDSLILNDLDSMSISIQQNGSDTVLTIDDGNTATSDPSLTITLENYSLQGVEAHDLPAHMDIHGDSESLGSLIQAIIDSPEYNN</sequence>
<dbReference type="Pfam" id="PF13519">
    <property type="entry name" value="VWA_2"/>
    <property type="match status" value="1"/>
</dbReference>
<dbReference type="CDD" id="cd00198">
    <property type="entry name" value="vWFA"/>
    <property type="match status" value="1"/>
</dbReference>
<gene>
    <name evidence="3" type="ORF">PSDVSF_12370</name>
</gene>
<evidence type="ECO:0000313" key="4">
    <source>
        <dbReference type="Proteomes" id="UP001053296"/>
    </source>
</evidence>
<dbReference type="Pfam" id="PF17963">
    <property type="entry name" value="Big_9"/>
    <property type="match status" value="2"/>
</dbReference>
<dbReference type="Gene3D" id="2.60.40.10">
    <property type="entry name" value="Immunoglobulins"/>
    <property type="match status" value="3"/>
</dbReference>
<feature type="domain" description="Cadherin" evidence="2">
    <location>
        <begin position="2139"/>
        <end position="2213"/>
    </location>
</feature>
<dbReference type="InterPro" id="IPR013783">
    <property type="entry name" value="Ig-like_fold"/>
</dbReference>
<evidence type="ECO:0000313" key="3">
    <source>
        <dbReference type="EMBL" id="BCS87995.1"/>
    </source>
</evidence>
<dbReference type="PROSITE" id="PS50234">
    <property type="entry name" value="VWFA"/>
    <property type="match status" value="1"/>
</dbReference>